<evidence type="ECO:0000256" key="1">
    <source>
        <dbReference type="SAM" id="MobiDB-lite"/>
    </source>
</evidence>
<evidence type="ECO:0000256" key="2">
    <source>
        <dbReference type="SAM" id="Phobius"/>
    </source>
</evidence>
<feature type="region of interest" description="Disordered" evidence="1">
    <location>
        <begin position="1"/>
        <end position="23"/>
    </location>
</feature>
<comment type="caution">
    <text evidence="3">The sequence shown here is derived from an EMBL/GenBank/DDBJ whole genome shotgun (WGS) entry which is preliminary data.</text>
</comment>
<sequence length="420" mass="44785">MNRTPETVTERPAPEQSRPGGPAQRARLVVAGLVGALITAGILLTVWALSSSPDETVSSPDEDVSTATDSPAEPSAADPNAADPNLPDPSVPGLLGPGSGRVPGALTTAEELQALPTSGYAWDALLSAANVQSDDIDLSDEDSRHAAETLASALVHARTGDAEQRDHVVSVLEELPDASLSGARVLSVGRQLGGYALAADLVGYRDAEFTTWIDEMRTEDLGGHGRWNSISETSEDSANNWGTWAMATRIAVSSYLRDGSDLERAAEVFAGFTGEPDAYDDFRRTDDFDQTWACGDDGWVPINPASCGDRGGAIVEDISRSSGSYPQVDDEGLMYSWEVLGGATLSARLLERAGYRDVWSWGDQALLRAAQFVEDNGGYPPEYSVLQYIPHEINAAYGVDLGPVRSAGYGRQFGFSDWLR</sequence>
<feature type="transmembrane region" description="Helical" evidence="2">
    <location>
        <begin position="28"/>
        <end position="49"/>
    </location>
</feature>
<dbReference type="EMBL" id="JAVREI010000012">
    <property type="protein sequence ID" value="MDT0277376.1"/>
    <property type="molecule type" value="Genomic_DNA"/>
</dbReference>
<keyword evidence="2" id="KW-1133">Transmembrane helix</keyword>
<accession>A0ABU2KB08</accession>
<organism evidence="3 4">
    <name type="scientific">Blastococcus goldschmidtiae</name>
    <dbReference type="NCBI Taxonomy" id="3075546"/>
    <lineage>
        <taxon>Bacteria</taxon>
        <taxon>Bacillati</taxon>
        <taxon>Actinomycetota</taxon>
        <taxon>Actinomycetes</taxon>
        <taxon>Geodermatophilales</taxon>
        <taxon>Geodermatophilaceae</taxon>
        <taxon>Blastococcus</taxon>
    </lineage>
</organism>
<dbReference type="Proteomes" id="UP001183222">
    <property type="component" value="Unassembled WGS sequence"/>
</dbReference>
<keyword evidence="4" id="KW-1185">Reference proteome</keyword>
<dbReference type="RefSeq" id="WP_311346183.1">
    <property type="nucleotide sequence ID" value="NZ_JAVREI010000012.1"/>
</dbReference>
<gene>
    <name evidence="3" type="ORF">RM425_15845</name>
</gene>
<evidence type="ECO:0008006" key="5">
    <source>
        <dbReference type="Google" id="ProtNLM"/>
    </source>
</evidence>
<dbReference type="SUPFAM" id="SSF48230">
    <property type="entry name" value="Chondroitin AC/alginate lyase"/>
    <property type="match status" value="1"/>
</dbReference>
<dbReference type="Gene3D" id="1.50.10.100">
    <property type="entry name" value="Chondroitin AC/alginate lyase"/>
    <property type="match status" value="1"/>
</dbReference>
<name>A0ABU2KB08_9ACTN</name>
<reference evidence="4" key="1">
    <citation type="submission" date="2023-07" db="EMBL/GenBank/DDBJ databases">
        <title>30 novel species of actinomycetes from the DSMZ collection.</title>
        <authorList>
            <person name="Nouioui I."/>
        </authorList>
    </citation>
    <scope>NUCLEOTIDE SEQUENCE [LARGE SCALE GENOMIC DNA]</scope>
    <source>
        <strain evidence="4">DSM 46792</strain>
    </source>
</reference>
<keyword evidence="2" id="KW-0472">Membrane</keyword>
<evidence type="ECO:0000313" key="4">
    <source>
        <dbReference type="Proteomes" id="UP001183222"/>
    </source>
</evidence>
<keyword evidence="2" id="KW-0812">Transmembrane</keyword>
<evidence type="ECO:0000313" key="3">
    <source>
        <dbReference type="EMBL" id="MDT0277376.1"/>
    </source>
</evidence>
<feature type="region of interest" description="Disordered" evidence="1">
    <location>
        <begin position="52"/>
        <end position="104"/>
    </location>
</feature>
<dbReference type="InterPro" id="IPR008929">
    <property type="entry name" value="Chondroitin_lyas"/>
</dbReference>
<protein>
    <recommendedName>
        <fullName evidence="5">Alginate lyase</fullName>
    </recommendedName>
</protein>
<feature type="compositionally biased region" description="Low complexity" evidence="1">
    <location>
        <begin position="65"/>
        <end position="85"/>
    </location>
</feature>
<proteinExistence type="predicted"/>